<proteinExistence type="predicted"/>
<name>A0A8J2KJH9_9HEXA</name>
<dbReference type="Proteomes" id="UP000708208">
    <property type="component" value="Unassembled WGS sequence"/>
</dbReference>
<gene>
    <name evidence="1" type="ORF">AFUS01_LOCUS26682</name>
</gene>
<evidence type="ECO:0000313" key="2">
    <source>
        <dbReference type="Proteomes" id="UP000708208"/>
    </source>
</evidence>
<dbReference type="EMBL" id="CAJVCH010359424">
    <property type="protein sequence ID" value="CAG7816045.1"/>
    <property type="molecule type" value="Genomic_DNA"/>
</dbReference>
<reference evidence="1" key="1">
    <citation type="submission" date="2021-06" db="EMBL/GenBank/DDBJ databases">
        <authorList>
            <person name="Hodson N. C."/>
            <person name="Mongue J. A."/>
            <person name="Jaron S. K."/>
        </authorList>
    </citation>
    <scope>NUCLEOTIDE SEQUENCE</scope>
</reference>
<dbReference type="AlphaFoldDB" id="A0A8J2KJH9"/>
<protein>
    <submittedName>
        <fullName evidence="1">Uncharacterized protein</fullName>
    </submittedName>
</protein>
<organism evidence="1 2">
    <name type="scientific">Allacma fusca</name>
    <dbReference type="NCBI Taxonomy" id="39272"/>
    <lineage>
        <taxon>Eukaryota</taxon>
        <taxon>Metazoa</taxon>
        <taxon>Ecdysozoa</taxon>
        <taxon>Arthropoda</taxon>
        <taxon>Hexapoda</taxon>
        <taxon>Collembola</taxon>
        <taxon>Symphypleona</taxon>
        <taxon>Sminthuridae</taxon>
        <taxon>Allacma</taxon>
    </lineage>
</organism>
<keyword evidence="2" id="KW-1185">Reference proteome</keyword>
<accession>A0A8J2KJH9</accession>
<evidence type="ECO:0000313" key="1">
    <source>
        <dbReference type="EMBL" id="CAG7816045.1"/>
    </source>
</evidence>
<comment type="caution">
    <text evidence="1">The sequence shown here is derived from an EMBL/GenBank/DDBJ whole genome shotgun (WGS) entry which is preliminary data.</text>
</comment>
<sequence>MSAICQTWAYDPARPHSTFRPTKLPIFFIVDPLSIHPFLSRILILEKQILEWTVIGAWRITRTSGPEDGCVTRRCYRATGRA</sequence>